<name>A0A921MVJ0_9MICO</name>
<proteinExistence type="predicted"/>
<reference evidence="3" key="1">
    <citation type="journal article" date="2021" name="PeerJ">
        <title>Extensive microbial diversity within the chicken gut microbiome revealed by metagenomics and culture.</title>
        <authorList>
            <person name="Gilroy R."/>
            <person name="Ravi A."/>
            <person name="Getino M."/>
            <person name="Pursley I."/>
            <person name="Horton D.L."/>
            <person name="Alikhan N.F."/>
            <person name="Baker D."/>
            <person name="Gharbi K."/>
            <person name="Hall N."/>
            <person name="Watson M."/>
            <person name="Adriaenssens E.M."/>
            <person name="Foster-Nyarko E."/>
            <person name="Jarju S."/>
            <person name="Secka A."/>
            <person name="Antonio M."/>
            <person name="Oren A."/>
            <person name="Chaudhuri R.R."/>
            <person name="La Ragione R."/>
            <person name="Hildebrand F."/>
            <person name="Pallen M.J."/>
        </authorList>
    </citation>
    <scope>NUCLEOTIDE SEQUENCE</scope>
    <source>
        <strain evidence="3">ChiGjej5B5-22894</strain>
    </source>
</reference>
<dbReference type="EMBL" id="DYUE01000162">
    <property type="protein sequence ID" value="HJG91483.1"/>
    <property type="molecule type" value="Genomic_DNA"/>
</dbReference>
<sequence>MSPVSPQRPSARGDEQRASGSGAVLGIPLPLLIIALIIAGLLGMQLAGSLQLATSSSPRGGATSVDSLSGGKNSAGDAVITESTLGTEVQRLIDTGTIQPMTSFDATQCLKEQGIPDSILIMEEVAWGAEEVPAWLLVHGAMDRETLRANGGVISATVVLPACGTADEDIDPQEVRLWSGDVMIGSL</sequence>
<gene>
    <name evidence="3" type="ORF">K8V81_07135</name>
</gene>
<evidence type="ECO:0000313" key="4">
    <source>
        <dbReference type="Proteomes" id="UP000742460"/>
    </source>
</evidence>
<dbReference type="Proteomes" id="UP000742460">
    <property type="component" value="Unassembled WGS sequence"/>
</dbReference>
<feature type="transmembrane region" description="Helical" evidence="2">
    <location>
        <begin position="20"/>
        <end position="42"/>
    </location>
</feature>
<comment type="caution">
    <text evidence="3">The sequence shown here is derived from an EMBL/GenBank/DDBJ whole genome shotgun (WGS) entry which is preliminary data.</text>
</comment>
<reference evidence="3" key="2">
    <citation type="submission" date="2021-09" db="EMBL/GenBank/DDBJ databases">
        <authorList>
            <person name="Gilroy R."/>
        </authorList>
    </citation>
    <scope>NUCLEOTIDE SEQUENCE</scope>
    <source>
        <strain evidence="3">ChiGjej5B5-22894</strain>
    </source>
</reference>
<evidence type="ECO:0000313" key="3">
    <source>
        <dbReference type="EMBL" id="HJG91483.1"/>
    </source>
</evidence>
<organism evidence="3 4">
    <name type="scientific">Brachybacterium massiliense</name>
    <dbReference type="NCBI Taxonomy" id="1755098"/>
    <lineage>
        <taxon>Bacteria</taxon>
        <taxon>Bacillati</taxon>
        <taxon>Actinomycetota</taxon>
        <taxon>Actinomycetes</taxon>
        <taxon>Micrococcales</taxon>
        <taxon>Dermabacteraceae</taxon>
        <taxon>Brachybacterium</taxon>
    </lineage>
</organism>
<protein>
    <submittedName>
        <fullName evidence="3">Uncharacterized protein</fullName>
    </submittedName>
</protein>
<keyword evidence="2" id="KW-0472">Membrane</keyword>
<feature type="compositionally biased region" description="Polar residues" evidence="1">
    <location>
        <begin position="53"/>
        <end position="72"/>
    </location>
</feature>
<accession>A0A921MVJ0</accession>
<dbReference type="AlphaFoldDB" id="A0A921MVJ0"/>
<feature type="region of interest" description="Disordered" evidence="1">
    <location>
        <begin position="1"/>
        <end position="20"/>
    </location>
</feature>
<keyword evidence="2" id="KW-1133">Transmembrane helix</keyword>
<keyword evidence="2" id="KW-0812">Transmembrane</keyword>
<evidence type="ECO:0000256" key="1">
    <source>
        <dbReference type="SAM" id="MobiDB-lite"/>
    </source>
</evidence>
<feature type="region of interest" description="Disordered" evidence="1">
    <location>
        <begin position="53"/>
        <end position="76"/>
    </location>
</feature>
<evidence type="ECO:0000256" key="2">
    <source>
        <dbReference type="SAM" id="Phobius"/>
    </source>
</evidence>